<dbReference type="GO" id="GO:0035556">
    <property type="term" value="P:intracellular signal transduction"/>
    <property type="evidence" value="ECO:0007669"/>
    <property type="project" value="InterPro"/>
</dbReference>
<dbReference type="InterPro" id="IPR050401">
    <property type="entry name" value="Cyclic_nucleotide_synthase"/>
</dbReference>
<dbReference type="PANTHER" id="PTHR11920:SF335">
    <property type="entry name" value="GUANYLATE CYCLASE"/>
    <property type="match status" value="1"/>
</dbReference>
<dbReference type="OrthoDB" id="537944at2759"/>
<dbReference type="InterPro" id="IPR029787">
    <property type="entry name" value="Nucleotide_cyclase"/>
</dbReference>
<evidence type="ECO:0000259" key="9">
    <source>
        <dbReference type="PROSITE" id="PS50125"/>
    </source>
</evidence>
<comment type="caution">
    <text evidence="11">The sequence shown here is derived from an EMBL/GenBank/DDBJ whole genome shotgun (WGS) entry which is preliminary data.</text>
</comment>
<dbReference type="GO" id="GO:0004383">
    <property type="term" value="F:guanylate cyclase activity"/>
    <property type="evidence" value="ECO:0007669"/>
    <property type="project" value="TreeGrafter"/>
</dbReference>
<dbReference type="PANTHER" id="PTHR11920">
    <property type="entry name" value="GUANYLYL CYCLASE"/>
    <property type="match status" value="1"/>
</dbReference>
<dbReference type="FunFam" id="3.30.70.1230:FF:000059">
    <property type="entry name" value="Guanylate cyclase"/>
    <property type="match status" value="1"/>
</dbReference>
<evidence type="ECO:0000256" key="7">
    <source>
        <dbReference type="SAM" id="MobiDB-lite"/>
    </source>
</evidence>
<feature type="transmembrane region" description="Helical" evidence="8">
    <location>
        <begin position="382"/>
        <end position="406"/>
    </location>
</feature>
<name>A0A8J4FS40_9CHLO</name>
<protein>
    <recommendedName>
        <fullName evidence="13">Guanylate cyclase domain-containing protein</fullName>
    </recommendedName>
</protein>
<keyword evidence="6" id="KW-0456">Lyase</keyword>
<dbReference type="InterPro" id="IPR006189">
    <property type="entry name" value="CHASE_dom"/>
</dbReference>
<keyword evidence="4 8" id="KW-1133">Transmembrane helix</keyword>
<dbReference type="GO" id="GO:0000166">
    <property type="term" value="F:nucleotide binding"/>
    <property type="evidence" value="ECO:0007669"/>
    <property type="project" value="UniProtKB-KW"/>
</dbReference>
<reference evidence="11" key="1">
    <citation type="journal article" date="2021" name="Proc. Natl. Acad. Sci. U.S.A.">
        <title>Three genomes in the algal genus Volvox reveal the fate of a haploid sex-determining region after a transition to homothallism.</title>
        <authorList>
            <person name="Yamamoto K."/>
            <person name="Hamaji T."/>
            <person name="Kawai-Toyooka H."/>
            <person name="Matsuzaki R."/>
            <person name="Takahashi F."/>
            <person name="Nishimura Y."/>
            <person name="Kawachi M."/>
            <person name="Noguchi H."/>
            <person name="Minakuchi Y."/>
            <person name="Umen J.G."/>
            <person name="Toyoda A."/>
            <person name="Nozaki H."/>
        </authorList>
    </citation>
    <scope>NUCLEOTIDE SEQUENCE</scope>
    <source>
        <strain evidence="11">NIES-3786</strain>
    </source>
</reference>
<feature type="non-terminal residue" evidence="11">
    <location>
        <position position="774"/>
    </location>
</feature>
<evidence type="ECO:0000256" key="2">
    <source>
        <dbReference type="ARBA" id="ARBA00022692"/>
    </source>
</evidence>
<accession>A0A8J4FS40</accession>
<dbReference type="CDD" id="cd07302">
    <property type="entry name" value="CHD"/>
    <property type="match status" value="1"/>
</dbReference>
<evidence type="ECO:0008006" key="13">
    <source>
        <dbReference type="Google" id="ProtNLM"/>
    </source>
</evidence>
<dbReference type="Pfam" id="PF00211">
    <property type="entry name" value="Guanylate_cyc"/>
    <property type="match status" value="1"/>
</dbReference>
<evidence type="ECO:0000256" key="6">
    <source>
        <dbReference type="ARBA" id="ARBA00023239"/>
    </source>
</evidence>
<dbReference type="GO" id="GO:0001653">
    <property type="term" value="F:peptide receptor activity"/>
    <property type="evidence" value="ECO:0007669"/>
    <property type="project" value="TreeGrafter"/>
</dbReference>
<dbReference type="InterPro" id="IPR001054">
    <property type="entry name" value="A/G_cyclase"/>
</dbReference>
<dbReference type="GO" id="GO:0004016">
    <property type="term" value="F:adenylate cyclase activity"/>
    <property type="evidence" value="ECO:0007669"/>
    <property type="project" value="TreeGrafter"/>
</dbReference>
<keyword evidence="5 8" id="KW-0472">Membrane</keyword>
<feature type="non-terminal residue" evidence="11">
    <location>
        <position position="1"/>
    </location>
</feature>
<dbReference type="PROSITE" id="PS50125">
    <property type="entry name" value="GUANYLATE_CYCLASE_2"/>
    <property type="match status" value="1"/>
</dbReference>
<evidence type="ECO:0000313" key="12">
    <source>
        <dbReference type="Proteomes" id="UP000747110"/>
    </source>
</evidence>
<feature type="domain" description="CHASE" evidence="10">
    <location>
        <begin position="207"/>
        <end position="320"/>
    </location>
</feature>
<dbReference type="Proteomes" id="UP000747110">
    <property type="component" value="Unassembled WGS sequence"/>
</dbReference>
<dbReference type="PROSITE" id="PS50839">
    <property type="entry name" value="CHASE"/>
    <property type="match status" value="1"/>
</dbReference>
<evidence type="ECO:0000256" key="5">
    <source>
        <dbReference type="ARBA" id="ARBA00023136"/>
    </source>
</evidence>
<comment type="subcellular location">
    <subcellularLocation>
        <location evidence="1">Membrane</location>
    </subcellularLocation>
</comment>
<dbReference type="Gene3D" id="3.30.70.1230">
    <property type="entry name" value="Nucleotide cyclase"/>
    <property type="match status" value="1"/>
</dbReference>
<evidence type="ECO:0000313" key="11">
    <source>
        <dbReference type="EMBL" id="GIL87963.1"/>
    </source>
</evidence>
<keyword evidence="2 8" id="KW-0812">Transmembrane</keyword>
<dbReference type="GO" id="GO:0005886">
    <property type="term" value="C:plasma membrane"/>
    <property type="evidence" value="ECO:0007669"/>
    <property type="project" value="TreeGrafter"/>
</dbReference>
<feature type="region of interest" description="Disordered" evidence="7">
    <location>
        <begin position="622"/>
        <end position="664"/>
    </location>
</feature>
<feature type="transmembrane region" description="Helical" evidence="8">
    <location>
        <begin position="99"/>
        <end position="120"/>
    </location>
</feature>
<dbReference type="SUPFAM" id="SSF55073">
    <property type="entry name" value="Nucleotide cyclase"/>
    <property type="match status" value="1"/>
</dbReference>
<feature type="compositionally biased region" description="Low complexity" evidence="7">
    <location>
        <begin position="633"/>
        <end position="646"/>
    </location>
</feature>
<evidence type="ECO:0000256" key="8">
    <source>
        <dbReference type="SAM" id="Phobius"/>
    </source>
</evidence>
<dbReference type="AlphaFoldDB" id="A0A8J4FS40"/>
<keyword evidence="12" id="KW-1185">Reference proteome</keyword>
<gene>
    <name evidence="11" type="ORF">Vretifemale_15913</name>
</gene>
<dbReference type="GO" id="GO:0007168">
    <property type="term" value="P:receptor guanylyl cyclase signaling pathway"/>
    <property type="evidence" value="ECO:0007669"/>
    <property type="project" value="TreeGrafter"/>
</dbReference>
<evidence type="ECO:0000256" key="4">
    <source>
        <dbReference type="ARBA" id="ARBA00022989"/>
    </source>
</evidence>
<evidence type="ECO:0000256" key="1">
    <source>
        <dbReference type="ARBA" id="ARBA00004370"/>
    </source>
</evidence>
<organism evidence="11 12">
    <name type="scientific">Volvox reticuliferus</name>
    <dbReference type="NCBI Taxonomy" id="1737510"/>
    <lineage>
        <taxon>Eukaryota</taxon>
        <taxon>Viridiplantae</taxon>
        <taxon>Chlorophyta</taxon>
        <taxon>core chlorophytes</taxon>
        <taxon>Chlorophyceae</taxon>
        <taxon>CS clade</taxon>
        <taxon>Chlamydomonadales</taxon>
        <taxon>Volvocaceae</taxon>
        <taxon>Volvox</taxon>
    </lineage>
</organism>
<keyword evidence="3" id="KW-0547">Nucleotide-binding</keyword>
<proteinExistence type="predicted"/>
<dbReference type="EMBL" id="BNCP01000042">
    <property type="protein sequence ID" value="GIL87963.1"/>
    <property type="molecule type" value="Genomic_DNA"/>
</dbReference>
<dbReference type="SMART" id="SM00044">
    <property type="entry name" value="CYCc"/>
    <property type="match status" value="1"/>
</dbReference>
<sequence length="774" mass="82335">GAATAAVAIAVNGCNDPSHHSANAWMDANSVWSSVQRHGEALQRRQRQPPAPPQRRLSYVGAASYFGAWRRGPLKRFFQRIRTQLIVTARVAAKDPCTVVVPLFLFVCMLALGMWGAISVSNAIRDGRRQAALNAATDFSNTLKSHIAATVAPAITAKTLIEMDPNWNHINKTFYNVAPSLVQRGRESDAVLTIVLCPQGIASAIVPTGLPNWDKVYGLDLLRDKSWRNDAIKAVTLHNKGMVMTGPSRLRAGMMGIVARYAVFLPAANPDETFGFNGSAYNCSPCYEPPANTTDLGKRFWGFAQLNVDWEVLIRNITRMYDLCDRDGLLFNMTYIDPTTLVNRSIATCGRVGRDPVFVNIDTMANHWVLAVSDSRGWVPDWLPFVAAVVVIVSLWVAIAMAIILVNRREHMWLLQAMLPKKVIATLRRGEEYAEAFECVTVLFSDIVSYTTLASEMEPIKVVRLLNEMYSEFDGLVDQFECYKVETIGDAFMAVCGTQGEDAVAGAVKVARLAQAMIERTKVLVSADGQKIQIRIGLHSGPVVGAVVGFKMPHFCLCGDTVNTASRMESNSKPMRIHISDSTAALLHASGECFRLERRGLIQVKGKGPMLTHWLQTDSEAVAGSSAHGGGEEAAAAAAATGGDQAALEDDGGGGDGGGEAVVALPPPVDAAAEASNEMAAVAPAEAAAAATTRAIAAVDSVAAVAAGLEPPPSSPLPLISAPRASVHISYNGTPMGAGGAGSGGFTTYSTGGGVTSIGQDVTPPWTLGMTMAG</sequence>
<evidence type="ECO:0000256" key="3">
    <source>
        <dbReference type="ARBA" id="ARBA00022741"/>
    </source>
</evidence>
<feature type="domain" description="Guanylate cyclase" evidence="9">
    <location>
        <begin position="441"/>
        <end position="569"/>
    </location>
</feature>
<evidence type="ECO:0000259" key="10">
    <source>
        <dbReference type="PROSITE" id="PS50839"/>
    </source>
</evidence>